<accession>A0A9P8S0S8</accession>
<dbReference type="AlphaFoldDB" id="A0A9P8S0S8"/>
<organism evidence="1 2">
    <name type="scientific">Spironucleus salmonicida</name>
    <dbReference type="NCBI Taxonomy" id="348837"/>
    <lineage>
        <taxon>Eukaryota</taxon>
        <taxon>Metamonada</taxon>
        <taxon>Diplomonadida</taxon>
        <taxon>Hexamitidae</taxon>
        <taxon>Hexamitinae</taxon>
        <taxon>Spironucleus</taxon>
    </lineage>
</organism>
<evidence type="ECO:0000313" key="2">
    <source>
        <dbReference type="Proteomes" id="UP000018208"/>
    </source>
</evidence>
<evidence type="ECO:0000313" key="1">
    <source>
        <dbReference type="EMBL" id="KAH0576036.1"/>
    </source>
</evidence>
<gene>
    <name evidence="1" type="ORF">SS50377_21577</name>
</gene>
<name>A0A9P8S0S8_9EUKA</name>
<dbReference type="GeneID" id="94295600"/>
<dbReference type="KEGG" id="ssao:94295600"/>
<dbReference type="RefSeq" id="XP_067766809.1">
    <property type="nucleotide sequence ID" value="XM_067905492.1"/>
</dbReference>
<proteinExistence type="predicted"/>
<sequence>MILQIQIYIKLVKVQLNSRFLMRIQLPNSNGTTRMNLKYKTIIQVASLLCMVFKDIKNHIECWIIYSVSGTYSYHFSYHALVNQPINITQHQLENFYLIQQAPINASHQLSGSTFSILRIYNHIQYTFPMHQQIYYYIIKLYHKTQKYDIPTWRNSSKIISSNFPAPVENSAPEHANLPTSGLQPALTEPLTLPTMTSKFRIFSSSRCSKIELPWFVKCRSFQYGYPASMQVPCLLCYSDLVVIGNGNIQQFRGFAFWNQYYCRVAQIHQGNCWRIAQFHRSRVAYNHKFKPSEDFEAVSFKAYSLETIRRSLLGIQYVCCWKWNNRIWDIRNRQETQQGAGRMEVGFISCDCAFYIG</sequence>
<dbReference type="EMBL" id="AUWU02000002">
    <property type="protein sequence ID" value="KAH0576036.1"/>
    <property type="molecule type" value="Genomic_DNA"/>
</dbReference>
<reference evidence="1 2" key="1">
    <citation type="journal article" date="2014" name="PLoS Genet.">
        <title>The Genome of Spironucleus salmonicida Highlights a Fish Pathogen Adapted to Fluctuating Environments.</title>
        <authorList>
            <person name="Xu F."/>
            <person name="Jerlstrom-Hultqvist J."/>
            <person name="Einarsson E."/>
            <person name="Astvaldsson A."/>
            <person name="Svard S.G."/>
            <person name="Andersson J.O."/>
        </authorList>
    </citation>
    <scope>NUCLEOTIDE SEQUENCE [LARGE SCALE GENOMIC DNA]</scope>
    <source>
        <strain evidence="1 2">ATCC 50377</strain>
    </source>
</reference>
<keyword evidence="2" id="KW-1185">Reference proteome</keyword>
<protein>
    <submittedName>
        <fullName evidence="1">Uncharacterized protein</fullName>
    </submittedName>
</protein>
<comment type="caution">
    <text evidence="1">The sequence shown here is derived from an EMBL/GenBank/DDBJ whole genome shotgun (WGS) entry which is preliminary data.</text>
</comment>
<dbReference type="Proteomes" id="UP000018208">
    <property type="component" value="Unassembled WGS sequence"/>
</dbReference>